<dbReference type="Proteomes" id="UP001152320">
    <property type="component" value="Chromosome 4"/>
</dbReference>
<name>A0A9Q1CD58_HOLLE</name>
<sequence length="82" mass="9959">MNGKKSFYNRVWRFIHVLCVVTNGKRLIYHVMQFACLHDHQTHINTSCNMKERETLQLWLEWLPFSPNIKKIMKTFKSNDYV</sequence>
<comment type="caution">
    <text evidence="1">The sequence shown here is derived from an EMBL/GenBank/DDBJ whole genome shotgun (WGS) entry which is preliminary data.</text>
</comment>
<dbReference type="EMBL" id="JAIZAY010000004">
    <property type="protein sequence ID" value="KAJ8042817.1"/>
    <property type="molecule type" value="Genomic_DNA"/>
</dbReference>
<protein>
    <submittedName>
        <fullName evidence="1">Uncharacterized protein</fullName>
    </submittedName>
</protein>
<evidence type="ECO:0000313" key="1">
    <source>
        <dbReference type="EMBL" id="KAJ8042817.1"/>
    </source>
</evidence>
<keyword evidence="2" id="KW-1185">Reference proteome</keyword>
<proteinExistence type="predicted"/>
<dbReference type="AlphaFoldDB" id="A0A9Q1CD58"/>
<accession>A0A9Q1CD58</accession>
<gene>
    <name evidence="1" type="ORF">HOLleu_09674</name>
</gene>
<evidence type="ECO:0000313" key="2">
    <source>
        <dbReference type="Proteomes" id="UP001152320"/>
    </source>
</evidence>
<reference evidence="1" key="1">
    <citation type="submission" date="2021-10" db="EMBL/GenBank/DDBJ databases">
        <title>Tropical sea cucumber genome reveals ecological adaptation and Cuvierian tubules defense mechanism.</title>
        <authorList>
            <person name="Chen T."/>
        </authorList>
    </citation>
    <scope>NUCLEOTIDE SEQUENCE</scope>
    <source>
        <strain evidence="1">Nanhai2018</strain>
        <tissue evidence="1">Muscle</tissue>
    </source>
</reference>
<organism evidence="1 2">
    <name type="scientific">Holothuria leucospilota</name>
    <name type="common">Black long sea cucumber</name>
    <name type="synonym">Mertensiothuria leucospilota</name>
    <dbReference type="NCBI Taxonomy" id="206669"/>
    <lineage>
        <taxon>Eukaryota</taxon>
        <taxon>Metazoa</taxon>
        <taxon>Echinodermata</taxon>
        <taxon>Eleutherozoa</taxon>
        <taxon>Echinozoa</taxon>
        <taxon>Holothuroidea</taxon>
        <taxon>Aspidochirotacea</taxon>
        <taxon>Aspidochirotida</taxon>
        <taxon>Holothuriidae</taxon>
        <taxon>Holothuria</taxon>
    </lineage>
</organism>